<feature type="domain" description="SPOR" evidence="1">
    <location>
        <begin position="104"/>
        <end position="165"/>
    </location>
</feature>
<sequence length="227" mass="25519">MRWFFVLLVAVNAVFFLSGKGAISLEQVSFTPEDKGNIQLLSELGQGEQKSLSNEALSNDDPVTAAGPRVCLYLGPYNNKDEVRADGESFEEIKLFTEKYERSADYWVYLGPYSSFNEAAKISAELRGKRIDNFIIRGGELKNAISLGVFTTDERAQNHAKGLLKRDYRVAVKRVAKEGIRYWMAYIGSEGDQSYKDIARVMAKKADNNKSLEKKSCNLIASYQELD</sequence>
<evidence type="ECO:0000313" key="3">
    <source>
        <dbReference type="Proteomes" id="UP000237222"/>
    </source>
</evidence>
<evidence type="ECO:0000313" key="2">
    <source>
        <dbReference type="EMBL" id="POP54525.1"/>
    </source>
</evidence>
<organism evidence="2 3">
    <name type="scientific">Zhongshania marina</name>
    <dbReference type="NCBI Taxonomy" id="2304603"/>
    <lineage>
        <taxon>Bacteria</taxon>
        <taxon>Pseudomonadati</taxon>
        <taxon>Pseudomonadota</taxon>
        <taxon>Gammaproteobacteria</taxon>
        <taxon>Cellvibrionales</taxon>
        <taxon>Spongiibacteraceae</taxon>
        <taxon>Zhongshania</taxon>
    </lineage>
</organism>
<dbReference type="AlphaFoldDB" id="A0A2S4HKJ5"/>
<evidence type="ECO:0000259" key="1">
    <source>
        <dbReference type="Pfam" id="PF05036"/>
    </source>
</evidence>
<dbReference type="InterPro" id="IPR007730">
    <property type="entry name" value="SPOR-like_dom"/>
</dbReference>
<dbReference type="OrthoDB" id="6193567at2"/>
<dbReference type="Pfam" id="PF05036">
    <property type="entry name" value="SPOR"/>
    <property type="match status" value="1"/>
</dbReference>
<dbReference type="EMBL" id="PQGG01000004">
    <property type="protein sequence ID" value="POP54525.1"/>
    <property type="molecule type" value="Genomic_DNA"/>
</dbReference>
<comment type="caution">
    <text evidence="2">The sequence shown here is derived from an EMBL/GenBank/DDBJ whole genome shotgun (WGS) entry which is preliminary data.</text>
</comment>
<accession>A0A2S4HKJ5</accession>
<dbReference type="InterPro" id="IPR036680">
    <property type="entry name" value="SPOR-like_sf"/>
</dbReference>
<dbReference type="GO" id="GO:0042834">
    <property type="term" value="F:peptidoglycan binding"/>
    <property type="evidence" value="ECO:0007669"/>
    <property type="project" value="InterPro"/>
</dbReference>
<protein>
    <recommendedName>
        <fullName evidence="1">SPOR domain-containing protein</fullName>
    </recommendedName>
</protein>
<dbReference type="RefSeq" id="WP_103682690.1">
    <property type="nucleotide sequence ID" value="NZ_PQGG01000004.1"/>
</dbReference>
<gene>
    <name evidence="2" type="ORF">C0068_01275</name>
</gene>
<name>A0A2S4HKJ5_9GAMM</name>
<reference evidence="2" key="1">
    <citation type="submission" date="2018-01" db="EMBL/GenBank/DDBJ databases">
        <authorList>
            <person name="Yu X.-D."/>
        </authorList>
    </citation>
    <scope>NUCLEOTIDE SEQUENCE</scope>
    <source>
        <strain evidence="2">ZX-21</strain>
    </source>
</reference>
<proteinExistence type="predicted"/>
<dbReference type="SUPFAM" id="SSF110997">
    <property type="entry name" value="Sporulation related repeat"/>
    <property type="match status" value="1"/>
</dbReference>
<dbReference type="Proteomes" id="UP000237222">
    <property type="component" value="Unassembled WGS sequence"/>
</dbReference>